<evidence type="ECO:0000313" key="2">
    <source>
        <dbReference type="Proteomes" id="UP000249130"/>
    </source>
</evidence>
<organism evidence="1 2">
    <name type="scientific">Rhodoplanes roseus</name>
    <dbReference type="NCBI Taxonomy" id="29409"/>
    <lineage>
        <taxon>Bacteria</taxon>
        <taxon>Pseudomonadati</taxon>
        <taxon>Pseudomonadota</taxon>
        <taxon>Alphaproteobacteria</taxon>
        <taxon>Hyphomicrobiales</taxon>
        <taxon>Nitrobacteraceae</taxon>
        <taxon>Rhodoplanes</taxon>
    </lineage>
</organism>
<proteinExistence type="predicted"/>
<protein>
    <submittedName>
        <fullName evidence="1">Uncharacterized protein</fullName>
    </submittedName>
</protein>
<name>A0A327KEN0_9BRAD</name>
<dbReference type="Proteomes" id="UP000249130">
    <property type="component" value="Unassembled WGS sequence"/>
</dbReference>
<reference evidence="1 2" key="1">
    <citation type="submission" date="2017-07" db="EMBL/GenBank/DDBJ databases">
        <title>Draft Genome Sequences of Select Purple Nonsulfur Bacteria.</title>
        <authorList>
            <person name="Lasarre B."/>
            <person name="Mckinlay J.B."/>
        </authorList>
    </citation>
    <scope>NUCLEOTIDE SEQUENCE [LARGE SCALE GENOMIC DNA]</scope>
    <source>
        <strain evidence="1 2">DSM 5909</strain>
    </source>
</reference>
<comment type="caution">
    <text evidence="1">The sequence shown here is derived from an EMBL/GenBank/DDBJ whole genome shotgun (WGS) entry which is preliminary data.</text>
</comment>
<sequence length="59" mass="6033">TPWKVRTIAVVQAEASLVLPQTLLAALQRHCTVTGDAPSDVIADAVALHLDALGGGVTT</sequence>
<evidence type="ECO:0000313" key="1">
    <source>
        <dbReference type="EMBL" id="RAI37230.1"/>
    </source>
</evidence>
<keyword evidence="2" id="KW-1185">Reference proteome</keyword>
<gene>
    <name evidence="1" type="ORF">CH341_29810</name>
</gene>
<accession>A0A327KEN0</accession>
<dbReference type="AlphaFoldDB" id="A0A327KEN0"/>
<dbReference type="EMBL" id="NPEX01000459">
    <property type="protein sequence ID" value="RAI37230.1"/>
    <property type="molecule type" value="Genomic_DNA"/>
</dbReference>
<feature type="non-terminal residue" evidence="1">
    <location>
        <position position="1"/>
    </location>
</feature>